<dbReference type="PROSITE" id="PS51683">
    <property type="entry name" value="SAM_OMT_II"/>
    <property type="match status" value="1"/>
</dbReference>
<dbReference type="Proteomes" id="UP000001064">
    <property type="component" value="Unassembled WGS sequence"/>
</dbReference>
<evidence type="ECO:0000313" key="8">
    <source>
        <dbReference type="Proteomes" id="UP000001064"/>
    </source>
</evidence>
<dbReference type="GO" id="GO:0032259">
    <property type="term" value="P:methylation"/>
    <property type="evidence" value="ECO:0000318"/>
    <property type="project" value="GO_Central"/>
</dbReference>
<dbReference type="VEuPathDB" id="AmoebaDB:DICPUDRAFT_38446"/>
<dbReference type="FunFam" id="1.10.10.10:FF:000895">
    <property type="entry name" value="O-methyltransferase 9"/>
    <property type="match status" value="1"/>
</dbReference>
<dbReference type="SUPFAM" id="SSF53335">
    <property type="entry name" value="S-adenosyl-L-methionine-dependent methyltransferases"/>
    <property type="match status" value="1"/>
</dbReference>
<dbReference type="eggNOG" id="KOG3178">
    <property type="taxonomic scope" value="Eukaryota"/>
</dbReference>
<dbReference type="PANTHER" id="PTHR43712">
    <property type="entry name" value="PUTATIVE (AFU_ORTHOLOGUE AFUA_4G14580)-RELATED"/>
    <property type="match status" value="1"/>
</dbReference>
<evidence type="ECO:0000256" key="2">
    <source>
        <dbReference type="ARBA" id="ARBA00022679"/>
    </source>
</evidence>
<dbReference type="OrthoDB" id="16076at2759"/>
<dbReference type="GO" id="GO:0046983">
    <property type="term" value="F:protein dimerization activity"/>
    <property type="evidence" value="ECO:0007669"/>
    <property type="project" value="InterPro"/>
</dbReference>
<feature type="domain" description="O-methyltransferase dimerisation" evidence="6">
    <location>
        <begin position="20"/>
        <end position="99"/>
    </location>
</feature>
<dbReference type="InterPro" id="IPR029063">
    <property type="entry name" value="SAM-dependent_MTases_sf"/>
</dbReference>
<dbReference type="InterPro" id="IPR036388">
    <property type="entry name" value="WH-like_DNA-bd_sf"/>
</dbReference>
<dbReference type="RefSeq" id="XP_003291060.1">
    <property type="nucleotide sequence ID" value="XM_003291012.1"/>
</dbReference>
<reference evidence="8" key="1">
    <citation type="journal article" date="2011" name="Genome Biol.">
        <title>Comparative genomics of the social amoebae Dictyostelium discoideum and Dictyostelium purpureum.</title>
        <authorList>
            <consortium name="US DOE Joint Genome Institute (JGI-PGF)"/>
            <person name="Sucgang R."/>
            <person name="Kuo A."/>
            <person name="Tian X."/>
            <person name="Salerno W."/>
            <person name="Parikh A."/>
            <person name="Feasley C.L."/>
            <person name="Dalin E."/>
            <person name="Tu H."/>
            <person name="Huang E."/>
            <person name="Barry K."/>
            <person name="Lindquist E."/>
            <person name="Shapiro H."/>
            <person name="Bruce D."/>
            <person name="Schmutz J."/>
            <person name="Salamov A."/>
            <person name="Fey P."/>
            <person name="Gaudet P."/>
            <person name="Anjard C."/>
            <person name="Babu M.M."/>
            <person name="Basu S."/>
            <person name="Bushmanova Y."/>
            <person name="van der Wel H."/>
            <person name="Katoh-Kurasawa M."/>
            <person name="Dinh C."/>
            <person name="Coutinho P.M."/>
            <person name="Saito T."/>
            <person name="Elias M."/>
            <person name="Schaap P."/>
            <person name="Kay R.R."/>
            <person name="Henrissat B."/>
            <person name="Eichinger L."/>
            <person name="Rivero F."/>
            <person name="Putnam N.H."/>
            <person name="West C.M."/>
            <person name="Loomis W.F."/>
            <person name="Chisholm R.L."/>
            <person name="Shaulsky G."/>
            <person name="Strassmann J.E."/>
            <person name="Queller D.C."/>
            <person name="Kuspa A."/>
            <person name="Grigoriev I.V."/>
        </authorList>
    </citation>
    <scope>NUCLEOTIDE SEQUENCE [LARGE SCALE GENOMIC DNA]</scope>
    <source>
        <strain evidence="8">QSDP1</strain>
    </source>
</reference>
<proteinExistence type="predicted"/>
<sequence length="341" mass="39332">MDSQQTIDSWNWDKAMNLVMTYVSGHLHSRMFNVVMKHSVCDYLEDGPKHYKEIAEAININENMVYRLLRYFTANDLFAEDKDNLGTFMKTPVSSMFSKNGKLKSMGQRYTHDLHYKMFETLPQSFEQNKGLGPKNVGFDHFWEIFDSDPAYKELFNQTMQVYTEAAMSNIRGAIDFSSFNTIVDVGGNHGLLIGNILETHPTVNGINFDLDVVLNAATEKFQHERLKHVPGNFFESVPEADCYILKFILHDWPTEDCVKILQTIGKSMKPGAKIYLFEIIIEPPFYTKYSVYIDILMMQMVNAKERTLNEWNELFDAAGFKLEKVVPEIKTGCMIISKKD</sequence>
<dbReference type="InterPro" id="IPR012967">
    <property type="entry name" value="COMT_dimerisation"/>
</dbReference>
<dbReference type="PANTHER" id="PTHR43712:SF2">
    <property type="entry name" value="O-METHYLTRANSFERASE CICE"/>
    <property type="match status" value="1"/>
</dbReference>
<feature type="active site" description="Proton acceptor" evidence="4">
    <location>
        <position position="251"/>
    </location>
</feature>
<dbReference type="OMA" id="MMMTANG"/>
<dbReference type="FunFam" id="3.40.50.150:FF:000407">
    <property type="entry name" value="O-methyltransferase 4"/>
    <property type="match status" value="1"/>
</dbReference>
<dbReference type="GO" id="GO:0008757">
    <property type="term" value="F:S-adenosylmethionine-dependent methyltransferase activity"/>
    <property type="evidence" value="ECO:0000318"/>
    <property type="project" value="GO_Central"/>
</dbReference>
<accession>F0ZUG9</accession>
<dbReference type="InterPro" id="IPR016461">
    <property type="entry name" value="COMT-like"/>
</dbReference>
<keyword evidence="2" id="KW-0808">Transferase</keyword>
<dbReference type="InParanoid" id="F0ZUG9"/>
<gene>
    <name evidence="7" type="ORF">DICPUDRAFT_38446</name>
</gene>
<dbReference type="PIRSF" id="PIRSF005739">
    <property type="entry name" value="O-mtase"/>
    <property type="match status" value="1"/>
</dbReference>
<dbReference type="GeneID" id="10508988"/>
<dbReference type="Gene3D" id="3.40.50.150">
    <property type="entry name" value="Vaccinia Virus protein VP39"/>
    <property type="match status" value="1"/>
</dbReference>
<evidence type="ECO:0000259" key="6">
    <source>
        <dbReference type="Pfam" id="PF08100"/>
    </source>
</evidence>
<keyword evidence="1" id="KW-0489">Methyltransferase</keyword>
<dbReference type="Pfam" id="PF00891">
    <property type="entry name" value="Methyltransf_2"/>
    <property type="match status" value="1"/>
</dbReference>
<keyword evidence="8" id="KW-1185">Reference proteome</keyword>
<organism evidence="7 8">
    <name type="scientific">Dictyostelium purpureum</name>
    <name type="common">Slime mold</name>
    <dbReference type="NCBI Taxonomy" id="5786"/>
    <lineage>
        <taxon>Eukaryota</taxon>
        <taxon>Amoebozoa</taxon>
        <taxon>Evosea</taxon>
        <taxon>Eumycetozoa</taxon>
        <taxon>Dictyostelia</taxon>
        <taxon>Dictyosteliales</taxon>
        <taxon>Dictyosteliaceae</taxon>
        <taxon>Dictyostelium</taxon>
    </lineage>
</organism>
<dbReference type="KEGG" id="dpp:DICPUDRAFT_38446"/>
<evidence type="ECO:0000313" key="7">
    <source>
        <dbReference type="EMBL" id="EGC32413.1"/>
    </source>
</evidence>
<dbReference type="Gene3D" id="1.10.10.10">
    <property type="entry name" value="Winged helix-like DNA-binding domain superfamily/Winged helix DNA-binding domain"/>
    <property type="match status" value="1"/>
</dbReference>
<dbReference type="AlphaFoldDB" id="F0ZUG9"/>
<evidence type="ECO:0000256" key="1">
    <source>
        <dbReference type="ARBA" id="ARBA00022603"/>
    </source>
</evidence>
<protein>
    <submittedName>
        <fullName evidence="7">Uncharacterized protein</fullName>
    </submittedName>
</protein>
<name>F0ZUG9_DICPU</name>
<dbReference type="InterPro" id="IPR001077">
    <property type="entry name" value="COMT_C"/>
</dbReference>
<dbReference type="SUPFAM" id="SSF46785">
    <property type="entry name" value="Winged helix' DNA-binding domain"/>
    <property type="match status" value="1"/>
</dbReference>
<dbReference type="GO" id="GO:0008171">
    <property type="term" value="F:O-methyltransferase activity"/>
    <property type="evidence" value="ECO:0000318"/>
    <property type="project" value="GO_Central"/>
</dbReference>
<evidence type="ECO:0000256" key="3">
    <source>
        <dbReference type="ARBA" id="ARBA00022691"/>
    </source>
</evidence>
<dbReference type="EMBL" id="GL871194">
    <property type="protein sequence ID" value="EGC32413.1"/>
    <property type="molecule type" value="Genomic_DNA"/>
</dbReference>
<dbReference type="Pfam" id="PF08100">
    <property type="entry name" value="Dimerisation"/>
    <property type="match status" value="1"/>
</dbReference>
<dbReference type="InterPro" id="IPR036390">
    <property type="entry name" value="WH_DNA-bd_sf"/>
</dbReference>
<keyword evidence="3" id="KW-0949">S-adenosyl-L-methionine</keyword>
<feature type="domain" description="O-methyltransferase C-terminal" evidence="5">
    <location>
        <begin position="134"/>
        <end position="322"/>
    </location>
</feature>
<evidence type="ECO:0000256" key="4">
    <source>
        <dbReference type="PIRSR" id="PIRSR005739-1"/>
    </source>
</evidence>
<evidence type="ECO:0000259" key="5">
    <source>
        <dbReference type="Pfam" id="PF00891"/>
    </source>
</evidence>